<dbReference type="PATRIC" id="fig|1056511.3.peg.245"/>
<proteinExistence type="predicted"/>
<dbReference type="EMBL" id="AMZO01000001">
    <property type="protein sequence ID" value="ELR67933.1"/>
    <property type="molecule type" value="Genomic_DNA"/>
</dbReference>
<gene>
    <name evidence="1" type="ORF">C942_00241</name>
</gene>
<accession>L8JI67</accession>
<evidence type="ECO:0000313" key="2">
    <source>
        <dbReference type="Proteomes" id="UP000011134"/>
    </source>
</evidence>
<protein>
    <submittedName>
        <fullName evidence="1">Uncharacterized protein</fullName>
    </submittedName>
</protein>
<dbReference type="Proteomes" id="UP000011134">
    <property type="component" value="Unassembled WGS sequence"/>
</dbReference>
<keyword evidence="2" id="KW-1185">Reference proteome</keyword>
<name>L8JI67_9GAMM</name>
<reference evidence="1 2" key="1">
    <citation type="submission" date="2012-12" db="EMBL/GenBank/DDBJ databases">
        <title>Genome Assembly of Photobacterium sp. AK15.</title>
        <authorList>
            <person name="Khatri I."/>
            <person name="Vaidya B."/>
            <person name="Srinivas T.N.R."/>
            <person name="Subramanian S."/>
            <person name="Pinnaka A."/>
        </authorList>
    </citation>
    <scope>NUCLEOTIDE SEQUENCE [LARGE SCALE GENOMIC DNA]</scope>
    <source>
        <strain evidence="1 2">AK15</strain>
    </source>
</reference>
<dbReference type="AlphaFoldDB" id="L8JI67"/>
<evidence type="ECO:0000313" key="1">
    <source>
        <dbReference type="EMBL" id="ELR67933.1"/>
    </source>
</evidence>
<organism evidence="1 2">
    <name type="scientific">Photobacterium marinum</name>
    <dbReference type="NCBI Taxonomy" id="1056511"/>
    <lineage>
        <taxon>Bacteria</taxon>
        <taxon>Pseudomonadati</taxon>
        <taxon>Pseudomonadota</taxon>
        <taxon>Gammaproteobacteria</taxon>
        <taxon>Vibrionales</taxon>
        <taxon>Vibrionaceae</taxon>
        <taxon>Photobacterium</taxon>
    </lineage>
</organism>
<sequence length="39" mass="4364">MIYTFFLSAKHTEPAFNEVLKQADHQPTKGTAALTNDRA</sequence>
<comment type="caution">
    <text evidence="1">The sequence shown here is derived from an EMBL/GenBank/DDBJ whole genome shotgun (WGS) entry which is preliminary data.</text>
</comment>